<evidence type="ECO:0008006" key="3">
    <source>
        <dbReference type="Google" id="ProtNLM"/>
    </source>
</evidence>
<comment type="caution">
    <text evidence="1">The sequence shown here is derived from an EMBL/GenBank/DDBJ whole genome shotgun (WGS) entry which is preliminary data.</text>
</comment>
<dbReference type="EMBL" id="VOLT01000011">
    <property type="protein sequence ID" value="TWX65320.1"/>
    <property type="molecule type" value="Genomic_DNA"/>
</dbReference>
<evidence type="ECO:0000313" key="1">
    <source>
        <dbReference type="EMBL" id="TWX65320.1"/>
    </source>
</evidence>
<gene>
    <name evidence="1" type="ORF">ESZ36_18555</name>
</gene>
<evidence type="ECO:0000313" key="2">
    <source>
        <dbReference type="Proteomes" id="UP000321822"/>
    </source>
</evidence>
<reference evidence="1 2" key="1">
    <citation type="submission" date="2019-07" db="EMBL/GenBank/DDBJ databases">
        <title>Genomes of sea-ice associated Colwellia species.</title>
        <authorList>
            <person name="Bowman J.P."/>
        </authorList>
    </citation>
    <scope>NUCLEOTIDE SEQUENCE [LARGE SCALE GENOMIC DNA]</scope>
    <source>
        <strain evidence="1 2">ACAM 459</strain>
    </source>
</reference>
<dbReference type="AlphaFoldDB" id="A0A5C6Q9P2"/>
<dbReference type="Proteomes" id="UP000321822">
    <property type="component" value="Unassembled WGS sequence"/>
</dbReference>
<dbReference type="OrthoDB" id="7857067at2"/>
<protein>
    <recommendedName>
        <fullName evidence="3">GIY-YIG nuclease family protein</fullName>
    </recommendedName>
</protein>
<name>A0A5C6Q9P2_9GAMM</name>
<dbReference type="RefSeq" id="WP_146790622.1">
    <property type="nucleotide sequence ID" value="NZ_VOLT01000011.1"/>
</dbReference>
<organism evidence="1 2">
    <name type="scientific">Colwellia demingiae</name>
    <dbReference type="NCBI Taxonomy" id="89401"/>
    <lineage>
        <taxon>Bacteria</taxon>
        <taxon>Pseudomonadati</taxon>
        <taxon>Pseudomonadota</taxon>
        <taxon>Gammaproteobacteria</taxon>
        <taxon>Alteromonadales</taxon>
        <taxon>Colwelliaceae</taxon>
        <taxon>Colwellia</taxon>
    </lineage>
</organism>
<keyword evidence="2" id="KW-1185">Reference proteome</keyword>
<accession>A0A5C6Q9P2</accession>
<sequence>MIFSKLFKFSDWPNKDIPSVSAGIYAIWNDDELFYCGMSGCEIEKNQHKKKYDLVTRLHSHAIGRLSGDQFCVYVANRLVIPTLKQSDLPLFANGQLKLDTLTKRYIHEHLEYQYVLVNSSAEAYSVEKDARNGKLFGQKPMLNPINN</sequence>
<proteinExistence type="predicted"/>